<dbReference type="RefSeq" id="WP_382342502.1">
    <property type="nucleotide sequence ID" value="NZ_JBHSAB010000014.1"/>
</dbReference>
<evidence type="ECO:0000256" key="4">
    <source>
        <dbReference type="ARBA" id="ARBA00023136"/>
    </source>
</evidence>
<feature type="transmembrane region" description="Helical" evidence="5">
    <location>
        <begin position="346"/>
        <end position="365"/>
    </location>
</feature>
<accession>A0ABV8CEY8</accession>
<feature type="transmembrane region" description="Helical" evidence="5">
    <location>
        <begin position="319"/>
        <end position="339"/>
    </location>
</feature>
<feature type="transmembrane region" description="Helical" evidence="5">
    <location>
        <begin position="156"/>
        <end position="174"/>
    </location>
</feature>
<keyword evidence="4 5" id="KW-0472">Membrane</keyword>
<dbReference type="GO" id="GO:0016874">
    <property type="term" value="F:ligase activity"/>
    <property type="evidence" value="ECO:0007669"/>
    <property type="project" value="UniProtKB-KW"/>
</dbReference>
<feature type="transmembrane region" description="Helical" evidence="5">
    <location>
        <begin position="225"/>
        <end position="243"/>
    </location>
</feature>
<keyword evidence="8" id="KW-1185">Reference proteome</keyword>
<protein>
    <submittedName>
        <fullName evidence="7">O-antigen ligase family protein</fullName>
    </submittedName>
</protein>
<feature type="transmembrane region" description="Helical" evidence="5">
    <location>
        <begin position="119"/>
        <end position="144"/>
    </location>
</feature>
<organism evidence="7 8">
    <name type="scientific">Legionella dresdenensis</name>
    <dbReference type="NCBI Taxonomy" id="450200"/>
    <lineage>
        <taxon>Bacteria</taxon>
        <taxon>Pseudomonadati</taxon>
        <taxon>Pseudomonadota</taxon>
        <taxon>Gammaproteobacteria</taxon>
        <taxon>Legionellales</taxon>
        <taxon>Legionellaceae</taxon>
        <taxon>Legionella</taxon>
    </lineage>
</organism>
<comment type="subcellular location">
    <subcellularLocation>
        <location evidence="1">Membrane</location>
        <topology evidence="1">Multi-pass membrane protein</topology>
    </subcellularLocation>
</comment>
<keyword evidence="2 5" id="KW-0812">Transmembrane</keyword>
<reference evidence="8" key="1">
    <citation type="journal article" date="2019" name="Int. J. Syst. Evol. Microbiol.">
        <title>The Global Catalogue of Microorganisms (GCM) 10K type strain sequencing project: providing services to taxonomists for standard genome sequencing and annotation.</title>
        <authorList>
            <consortium name="The Broad Institute Genomics Platform"/>
            <consortium name="The Broad Institute Genome Sequencing Center for Infectious Disease"/>
            <person name="Wu L."/>
            <person name="Ma J."/>
        </authorList>
    </citation>
    <scope>NUCLEOTIDE SEQUENCE [LARGE SCALE GENOMIC DNA]</scope>
    <source>
        <strain evidence="8">CCUG 59858</strain>
    </source>
</reference>
<dbReference type="PANTHER" id="PTHR37422:SF13">
    <property type="entry name" value="LIPOPOLYSACCHARIDE BIOSYNTHESIS PROTEIN PA4999-RELATED"/>
    <property type="match status" value="1"/>
</dbReference>
<gene>
    <name evidence="7" type="ORF">ACFORL_07080</name>
</gene>
<evidence type="ECO:0000256" key="3">
    <source>
        <dbReference type="ARBA" id="ARBA00022989"/>
    </source>
</evidence>
<dbReference type="Pfam" id="PF04932">
    <property type="entry name" value="Wzy_C"/>
    <property type="match status" value="1"/>
</dbReference>
<evidence type="ECO:0000313" key="8">
    <source>
        <dbReference type="Proteomes" id="UP001595758"/>
    </source>
</evidence>
<name>A0ABV8CEY8_9GAMM</name>
<dbReference type="Proteomes" id="UP001595758">
    <property type="component" value="Unassembled WGS sequence"/>
</dbReference>
<sequence>MQAIEQSQPQWTSAKLVPILLPLLFFVTPLSSSGKSILMVLSILAIIAAPDYRRQIVSLFSQSWCKAAIALFALALVGCLWGPATIKEKMLVLEKYAKLLFLPILVVGLQNRKTRESAILAYIAAMALTAVLSVLVAKGVLITVKVNADSVFRNHIMTGIMMSFAAYLSALLFFRRRGVVRIAYLLLFTLFSYQNLFVSVGRTGYVIYLLLLGLLVLQTFSWKQALAGFAVIAAVFLGCYSTSDYMQLGVKTAVYEFQHYKQNKDTSIGYRIQFHNYAQQLFIQHPLFGNGTASFTASFRIDKPVPSWDRTLLEPHSQYWLVLVEFGLFGFAILAWLAISLLRATWRLSAMRPIGLALLAAIGLANFTDSLLFYSGSGYFFLLWMAACLGEKARSV</sequence>
<feature type="transmembrane region" description="Helical" evidence="5">
    <location>
        <begin position="179"/>
        <end position="197"/>
    </location>
</feature>
<evidence type="ECO:0000313" key="7">
    <source>
        <dbReference type="EMBL" id="MFC3908838.1"/>
    </source>
</evidence>
<keyword evidence="7" id="KW-0436">Ligase</keyword>
<evidence type="ECO:0000256" key="5">
    <source>
        <dbReference type="SAM" id="Phobius"/>
    </source>
</evidence>
<feature type="transmembrane region" description="Helical" evidence="5">
    <location>
        <begin position="36"/>
        <end position="52"/>
    </location>
</feature>
<keyword evidence="3 5" id="KW-1133">Transmembrane helix</keyword>
<evidence type="ECO:0000256" key="2">
    <source>
        <dbReference type="ARBA" id="ARBA00022692"/>
    </source>
</evidence>
<comment type="caution">
    <text evidence="7">The sequence shown here is derived from an EMBL/GenBank/DDBJ whole genome shotgun (WGS) entry which is preliminary data.</text>
</comment>
<dbReference type="InterPro" id="IPR051533">
    <property type="entry name" value="WaaL-like"/>
</dbReference>
<dbReference type="PANTHER" id="PTHR37422">
    <property type="entry name" value="TEICHURONIC ACID BIOSYNTHESIS PROTEIN TUAE"/>
    <property type="match status" value="1"/>
</dbReference>
<dbReference type="EMBL" id="JBHSAB010000014">
    <property type="protein sequence ID" value="MFC3908838.1"/>
    <property type="molecule type" value="Genomic_DNA"/>
</dbReference>
<feature type="domain" description="O-antigen ligase-related" evidence="6">
    <location>
        <begin position="194"/>
        <end position="334"/>
    </location>
</feature>
<feature type="transmembrane region" description="Helical" evidence="5">
    <location>
        <begin position="64"/>
        <end position="84"/>
    </location>
</feature>
<evidence type="ECO:0000256" key="1">
    <source>
        <dbReference type="ARBA" id="ARBA00004141"/>
    </source>
</evidence>
<evidence type="ECO:0000259" key="6">
    <source>
        <dbReference type="Pfam" id="PF04932"/>
    </source>
</evidence>
<feature type="transmembrane region" description="Helical" evidence="5">
    <location>
        <begin position="203"/>
        <end position="220"/>
    </location>
</feature>
<proteinExistence type="predicted"/>
<dbReference type="InterPro" id="IPR007016">
    <property type="entry name" value="O-antigen_ligase-rel_domated"/>
</dbReference>